<evidence type="ECO:0000256" key="8">
    <source>
        <dbReference type="ARBA" id="ARBA00022840"/>
    </source>
</evidence>
<sequence>MIRRADRLLASPDATAALARRLAPRLRPGDSLLLEGPVGAGKSHFARALISALLTEPEDIPSPTYTLVQSYAGRTGPIWHADLYRLGDASELAELGLDDAFGTAICLVEWPERLGDAAPEGALRLTFAPGEAAEERRLTLTWEDPRWDDRLKGLRDDAA</sequence>
<evidence type="ECO:0000313" key="12">
    <source>
        <dbReference type="Proteomes" id="UP000253370"/>
    </source>
</evidence>
<evidence type="ECO:0000313" key="11">
    <source>
        <dbReference type="EMBL" id="RBI84710.1"/>
    </source>
</evidence>
<keyword evidence="6" id="KW-0479">Metal-binding</keyword>
<keyword evidence="8" id="KW-0067">ATP-binding</keyword>
<dbReference type="Pfam" id="PF02367">
    <property type="entry name" value="TsaE"/>
    <property type="match status" value="1"/>
</dbReference>
<dbReference type="GO" id="GO:0005737">
    <property type="term" value="C:cytoplasm"/>
    <property type="evidence" value="ECO:0007669"/>
    <property type="project" value="UniProtKB-SubCell"/>
</dbReference>
<dbReference type="SUPFAM" id="SSF52540">
    <property type="entry name" value="P-loop containing nucleoside triphosphate hydrolases"/>
    <property type="match status" value="1"/>
</dbReference>
<proteinExistence type="inferred from homology"/>
<evidence type="ECO:0000256" key="7">
    <source>
        <dbReference type="ARBA" id="ARBA00022741"/>
    </source>
</evidence>
<evidence type="ECO:0000256" key="2">
    <source>
        <dbReference type="ARBA" id="ARBA00007599"/>
    </source>
</evidence>
<gene>
    <name evidence="11" type="ORF">DRV85_12225</name>
</gene>
<evidence type="ECO:0000256" key="5">
    <source>
        <dbReference type="ARBA" id="ARBA00022694"/>
    </source>
</evidence>
<evidence type="ECO:0000256" key="9">
    <source>
        <dbReference type="ARBA" id="ARBA00022842"/>
    </source>
</evidence>
<evidence type="ECO:0000256" key="3">
    <source>
        <dbReference type="ARBA" id="ARBA00019010"/>
    </source>
</evidence>
<keyword evidence="11" id="KW-0808">Transferase</keyword>
<evidence type="ECO:0000256" key="6">
    <source>
        <dbReference type="ARBA" id="ARBA00022723"/>
    </source>
</evidence>
<comment type="similarity">
    <text evidence="2">Belongs to the TsaE family.</text>
</comment>
<dbReference type="GO" id="GO:0016740">
    <property type="term" value="F:transferase activity"/>
    <property type="evidence" value="ECO:0007669"/>
    <property type="project" value="UniProtKB-KW"/>
</dbReference>
<dbReference type="Proteomes" id="UP000253370">
    <property type="component" value="Unassembled WGS sequence"/>
</dbReference>
<dbReference type="Gene3D" id="3.40.50.300">
    <property type="entry name" value="P-loop containing nucleotide triphosphate hydrolases"/>
    <property type="match status" value="1"/>
</dbReference>
<reference evidence="11 12" key="1">
    <citation type="submission" date="2018-07" db="EMBL/GenBank/DDBJ databases">
        <title>Rhodosalinus sp. strain E84T genomic sequence and assembly.</title>
        <authorList>
            <person name="Liu Z.-W."/>
            <person name="Lu D.-C."/>
        </authorList>
    </citation>
    <scope>NUCLEOTIDE SEQUENCE [LARGE SCALE GENOMIC DNA]</scope>
    <source>
        <strain evidence="11 12">E84</strain>
    </source>
</reference>
<evidence type="ECO:0000256" key="1">
    <source>
        <dbReference type="ARBA" id="ARBA00004496"/>
    </source>
</evidence>
<name>A0A365U9Q5_9RHOB</name>
<dbReference type="RefSeq" id="WP_113289749.1">
    <property type="nucleotide sequence ID" value="NZ_QNTQ01000010.1"/>
</dbReference>
<comment type="subcellular location">
    <subcellularLocation>
        <location evidence="1">Cytoplasm</location>
    </subcellularLocation>
</comment>
<dbReference type="InterPro" id="IPR003442">
    <property type="entry name" value="T6A_TsaE"/>
</dbReference>
<protein>
    <recommendedName>
        <fullName evidence="3">tRNA threonylcarbamoyladenosine biosynthesis protein TsaE</fullName>
    </recommendedName>
    <alternativeName>
        <fullName evidence="10">t(6)A37 threonylcarbamoyladenosine biosynthesis protein TsaE</fullName>
    </alternativeName>
</protein>
<dbReference type="NCBIfam" id="TIGR00150">
    <property type="entry name" value="T6A_YjeE"/>
    <property type="match status" value="1"/>
</dbReference>
<dbReference type="OrthoDB" id="9800307at2"/>
<dbReference type="InterPro" id="IPR027417">
    <property type="entry name" value="P-loop_NTPase"/>
</dbReference>
<keyword evidence="4" id="KW-0963">Cytoplasm</keyword>
<evidence type="ECO:0000256" key="4">
    <source>
        <dbReference type="ARBA" id="ARBA00022490"/>
    </source>
</evidence>
<keyword evidence="9" id="KW-0460">Magnesium</keyword>
<evidence type="ECO:0000256" key="10">
    <source>
        <dbReference type="ARBA" id="ARBA00032441"/>
    </source>
</evidence>
<comment type="caution">
    <text evidence="11">The sequence shown here is derived from an EMBL/GenBank/DDBJ whole genome shotgun (WGS) entry which is preliminary data.</text>
</comment>
<dbReference type="GO" id="GO:0005524">
    <property type="term" value="F:ATP binding"/>
    <property type="evidence" value="ECO:0007669"/>
    <property type="project" value="UniProtKB-KW"/>
</dbReference>
<organism evidence="11 12">
    <name type="scientific">Rhodosalinus halophilus</name>
    <dbReference type="NCBI Taxonomy" id="2259333"/>
    <lineage>
        <taxon>Bacteria</taxon>
        <taxon>Pseudomonadati</taxon>
        <taxon>Pseudomonadota</taxon>
        <taxon>Alphaproteobacteria</taxon>
        <taxon>Rhodobacterales</taxon>
        <taxon>Paracoccaceae</taxon>
        <taxon>Rhodosalinus</taxon>
    </lineage>
</organism>
<accession>A0A365U9Q5</accession>
<dbReference type="EMBL" id="QNTQ01000010">
    <property type="protein sequence ID" value="RBI84710.1"/>
    <property type="molecule type" value="Genomic_DNA"/>
</dbReference>
<keyword evidence="12" id="KW-1185">Reference proteome</keyword>
<keyword evidence="7" id="KW-0547">Nucleotide-binding</keyword>
<dbReference type="PANTHER" id="PTHR33540">
    <property type="entry name" value="TRNA THREONYLCARBAMOYLADENOSINE BIOSYNTHESIS PROTEIN TSAE"/>
    <property type="match status" value="1"/>
</dbReference>
<dbReference type="GO" id="GO:0002949">
    <property type="term" value="P:tRNA threonylcarbamoyladenosine modification"/>
    <property type="evidence" value="ECO:0007669"/>
    <property type="project" value="InterPro"/>
</dbReference>
<dbReference type="GO" id="GO:0046872">
    <property type="term" value="F:metal ion binding"/>
    <property type="evidence" value="ECO:0007669"/>
    <property type="project" value="UniProtKB-KW"/>
</dbReference>
<dbReference type="PANTHER" id="PTHR33540:SF2">
    <property type="entry name" value="TRNA THREONYLCARBAMOYLADENOSINE BIOSYNTHESIS PROTEIN TSAE"/>
    <property type="match status" value="1"/>
</dbReference>
<dbReference type="AlphaFoldDB" id="A0A365U9Q5"/>
<keyword evidence="5" id="KW-0819">tRNA processing</keyword>